<evidence type="ECO:0000256" key="2">
    <source>
        <dbReference type="ARBA" id="ARBA00023002"/>
    </source>
</evidence>
<dbReference type="Proteomes" id="UP000273807">
    <property type="component" value="Unassembled WGS sequence"/>
</dbReference>
<dbReference type="OrthoDB" id="9815825at2"/>
<proteinExistence type="inferred from homology"/>
<dbReference type="GO" id="GO:0000166">
    <property type="term" value="F:nucleotide binding"/>
    <property type="evidence" value="ECO:0007669"/>
    <property type="project" value="InterPro"/>
</dbReference>
<dbReference type="AlphaFoldDB" id="A0A3N0BPX2"/>
<keyword evidence="2" id="KW-0560">Oxidoreductase</keyword>
<reference evidence="6 7" key="1">
    <citation type="submission" date="2018-10" db="EMBL/GenBank/DDBJ databases">
        <title>Genome sequencing of Arthrobacter oryzae TNB02.</title>
        <authorList>
            <person name="Cho Y.-J."/>
            <person name="Cho A."/>
            <person name="Kim O.-S."/>
        </authorList>
    </citation>
    <scope>NUCLEOTIDE SEQUENCE [LARGE SCALE GENOMIC DNA]</scope>
    <source>
        <strain evidence="6 7">TNB02</strain>
    </source>
</reference>
<dbReference type="InterPro" id="IPR050984">
    <property type="entry name" value="Gfo/Idh/MocA_domain"/>
</dbReference>
<organism evidence="6 7">
    <name type="scientific">Arthrobacter oryzae</name>
    <dbReference type="NCBI Taxonomy" id="409290"/>
    <lineage>
        <taxon>Bacteria</taxon>
        <taxon>Bacillati</taxon>
        <taxon>Actinomycetota</taxon>
        <taxon>Actinomycetes</taxon>
        <taxon>Micrococcales</taxon>
        <taxon>Micrococcaceae</taxon>
        <taxon>Arthrobacter</taxon>
    </lineage>
</organism>
<dbReference type="InterPro" id="IPR000683">
    <property type="entry name" value="Gfo/Idh/MocA-like_OxRdtase_N"/>
</dbReference>
<evidence type="ECO:0000256" key="3">
    <source>
        <dbReference type="ARBA" id="ARBA00023027"/>
    </source>
</evidence>
<comment type="similarity">
    <text evidence="1">Belongs to the Gfo/Idh/MocA family.</text>
</comment>
<gene>
    <name evidence="6" type="ORF">D7003_16780</name>
</gene>
<dbReference type="SUPFAM" id="SSF55347">
    <property type="entry name" value="Glyceraldehyde-3-phosphate dehydrogenase-like, C-terminal domain"/>
    <property type="match status" value="1"/>
</dbReference>
<dbReference type="SUPFAM" id="SSF51735">
    <property type="entry name" value="NAD(P)-binding Rossmann-fold domains"/>
    <property type="match status" value="1"/>
</dbReference>
<feature type="domain" description="GFO/IDH/MocA-like oxidoreductase" evidence="5">
    <location>
        <begin position="149"/>
        <end position="260"/>
    </location>
</feature>
<keyword evidence="3" id="KW-0520">NAD</keyword>
<dbReference type="GO" id="GO:0016491">
    <property type="term" value="F:oxidoreductase activity"/>
    <property type="evidence" value="ECO:0007669"/>
    <property type="project" value="UniProtKB-KW"/>
</dbReference>
<dbReference type="PANTHER" id="PTHR22604">
    <property type="entry name" value="OXIDOREDUCTASES"/>
    <property type="match status" value="1"/>
</dbReference>
<dbReference type="Gene3D" id="3.40.50.720">
    <property type="entry name" value="NAD(P)-binding Rossmann-like Domain"/>
    <property type="match status" value="1"/>
</dbReference>
<accession>A0A3N0BPX2</accession>
<comment type="caution">
    <text evidence="6">The sequence shown here is derived from an EMBL/GenBank/DDBJ whole genome shotgun (WGS) entry which is preliminary data.</text>
</comment>
<dbReference type="RefSeq" id="WP_123256565.1">
    <property type="nucleotide sequence ID" value="NZ_RBED01000135.1"/>
</dbReference>
<protein>
    <submittedName>
        <fullName evidence="6">Gfo/Idh/MocA family oxidoreductase</fullName>
    </submittedName>
</protein>
<dbReference type="Pfam" id="PF01408">
    <property type="entry name" value="GFO_IDH_MocA"/>
    <property type="match status" value="1"/>
</dbReference>
<dbReference type="InterPro" id="IPR036291">
    <property type="entry name" value="NAD(P)-bd_dom_sf"/>
</dbReference>
<name>A0A3N0BPX2_9MICC</name>
<dbReference type="Pfam" id="PF22725">
    <property type="entry name" value="GFO_IDH_MocA_C3"/>
    <property type="match status" value="1"/>
</dbReference>
<keyword evidence="7" id="KW-1185">Reference proteome</keyword>
<dbReference type="InterPro" id="IPR055170">
    <property type="entry name" value="GFO_IDH_MocA-like_dom"/>
</dbReference>
<evidence type="ECO:0000313" key="7">
    <source>
        <dbReference type="Proteomes" id="UP000273807"/>
    </source>
</evidence>
<dbReference type="PANTHER" id="PTHR22604:SF105">
    <property type="entry name" value="TRANS-1,2-DIHYDROBENZENE-1,2-DIOL DEHYDROGENASE"/>
    <property type="match status" value="1"/>
</dbReference>
<evidence type="ECO:0000313" key="6">
    <source>
        <dbReference type="EMBL" id="RNL50392.1"/>
    </source>
</evidence>
<sequence>MMLQAMPASRVPDPMDAPVLRWGIMGPGWIADLFTKALQAHTRQVVAAVGSRSLERSEAFAAQHGIASAYGSYEELAASDDVDVVYVATPHNFHHAAAVLALAAGKHVLIEKPIALNAAEARDIRDRAAAAGLMATEALWSFFLPKFDVARQVLESGTLGELTTVITEYGEFYDPSNRIFDPALAGGPLLDLGTYPLALITSMLGEPSQVKAIGTDHTTGVNGQISAIMSFTGGAQAIVNTQLHNFTPTAASLVGRKATLNFDGMFNRPGGFAVNYPDGTVLRYDEPTGAHVDGLHFQAAAVARSIHAGDRGVPERPLSESITTMDVADEIRRQLGIVYPGE</sequence>
<evidence type="ECO:0000259" key="5">
    <source>
        <dbReference type="Pfam" id="PF22725"/>
    </source>
</evidence>
<evidence type="ECO:0000256" key="1">
    <source>
        <dbReference type="ARBA" id="ARBA00010928"/>
    </source>
</evidence>
<dbReference type="Gene3D" id="3.30.360.10">
    <property type="entry name" value="Dihydrodipicolinate Reductase, domain 2"/>
    <property type="match status" value="1"/>
</dbReference>
<dbReference type="EMBL" id="RBED01000135">
    <property type="protein sequence ID" value="RNL50392.1"/>
    <property type="molecule type" value="Genomic_DNA"/>
</dbReference>
<evidence type="ECO:0000259" key="4">
    <source>
        <dbReference type="Pfam" id="PF01408"/>
    </source>
</evidence>
<feature type="domain" description="Gfo/Idh/MocA-like oxidoreductase N-terminal" evidence="4">
    <location>
        <begin position="20"/>
        <end position="135"/>
    </location>
</feature>